<name>A0ACA9RAJ9_9GLOM</name>
<organism evidence="1 2">
    <name type="scientific">Cetraspora pellucida</name>
    <dbReference type="NCBI Taxonomy" id="1433469"/>
    <lineage>
        <taxon>Eukaryota</taxon>
        <taxon>Fungi</taxon>
        <taxon>Fungi incertae sedis</taxon>
        <taxon>Mucoromycota</taxon>
        <taxon>Glomeromycotina</taxon>
        <taxon>Glomeromycetes</taxon>
        <taxon>Diversisporales</taxon>
        <taxon>Gigasporaceae</taxon>
        <taxon>Cetraspora</taxon>
    </lineage>
</organism>
<protein>
    <submittedName>
        <fullName evidence="1">15908_t:CDS:1</fullName>
    </submittedName>
</protein>
<sequence length="176" mass="19811">FDRDPSVGGACGEIKAELGEGWRNLINPLVASQNFEYKMSNILDKPLESVFGYISVLPGAFSAYRYKALQNTSPNKGPLASYFKGEAMHGSGAANAGIFEANMYLAEDPETDVPDNIPEFISQRRRWLNGSFFAAFYSVANFTRIWTSGQPFYRMLMLQVEFIYNAVQLLFNWFAL</sequence>
<keyword evidence="2" id="KW-1185">Reference proteome</keyword>
<feature type="non-terminal residue" evidence="1">
    <location>
        <position position="1"/>
    </location>
</feature>
<accession>A0ACA9RAJ9</accession>
<gene>
    <name evidence="1" type="ORF">SPELUC_LOCUS16633</name>
</gene>
<feature type="non-terminal residue" evidence="1">
    <location>
        <position position="176"/>
    </location>
</feature>
<dbReference type="EMBL" id="CAJVPW010063031">
    <property type="protein sequence ID" value="CAG8784160.1"/>
    <property type="molecule type" value="Genomic_DNA"/>
</dbReference>
<proteinExistence type="predicted"/>
<reference evidence="1" key="1">
    <citation type="submission" date="2021-06" db="EMBL/GenBank/DDBJ databases">
        <authorList>
            <person name="Kallberg Y."/>
            <person name="Tangrot J."/>
            <person name="Rosling A."/>
        </authorList>
    </citation>
    <scope>NUCLEOTIDE SEQUENCE</scope>
    <source>
        <strain evidence="1">28 12/20/2015</strain>
    </source>
</reference>
<evidence type="ECO:0000313" key="2">
    <source>
        <dbReference type="Proteomes" id="UP000789366"/>
    </source>
</evidence>
<dbReference type="Proteomes" id="UP000789366">
    <property type="component" value="Unassembled WGS sequence"/>
</dbReference>
<evidence type="ECO:0000313" key="1">
    <source>
        <dbReference type="EMBL" id="CAG8784160.1"/>
    </source>
</evidence>
<comment type="caution">
    <text evidence="1">The sequence shown here is derived from an EMBL/GenBank/DDBJ whole genome shotgun (WGS) entry which is preliminary data.</text>
</comment>